<organism evidence="1 2">
    <name type="scientific">Acaulospora colombiana</name>
    <dbReference type="NCBI Taxonomy" id="27376"/>
    <lineage>
        <taxon>Eukaryota</taxon>
        <taxon>Fungi</taxon>
        <taxon>Fungi incertae sedis</taxon>
        <taxon>Mucoromycota</taxon>
        <taxon>Glomeromycotina</taxon>
        <taxon>Glomeromycetes</taxon>
        <taxon>Diversisporales</taxon>
        <taxon>Acaulosporaceae</taxon>
        <taxon>Acaulospora</taxon>
    </lineage>
</organism>
<keyword evidence="2" id="KW-1185">Reference proteome</keyword>
<name>A0ACA9QZM4_9GLOM</name>
<evidence type="ECO:0000313" key="2">
    <source>
        <dbReference type="Proteomes" id="UP000789525"/>
    </source>
</evidence>
<protein>
    <submittedName>
        <fullName evidence="1">10449_t:CDS:1</fullName>
    </submittedName>
</protein>
<feature type="non-terminal residue" evidence="1">
    <location>
        <position position="1"/>
    </location>
</feature>
<reference evidence="1" key="1">
    <citation type="submission" date="2021-06" db="EMBL/GenBank/DDBJ databases">
        <authorList>
            <person name="Kallberg Y."/>
            <person name="Tangrot J."/>
            <person name="Rosling A."/>
        </authorList>
    </citation>
    <scope>NUCLEOTIDE SEQUENCE</scope>
    <source>
        <strain evidence="1">CL356</strain>
    </source>
</reference>
<gene>
    <name evidence="1" type="ORF">ACOLOM_LOCUS13742</name>
</gene>
<proteinExistence type="predicted"/>
<sequence>YQPDSDTNHLGVGIVLQDQNNTTENISIQLATNGSSDLAELLAIIIAINLIKQNT</sequence>
<comment type="caution">
    <text evidence="1">The sequence shown here is derived from an EMBL/GenBank/DDBJ whole genome shotgun (WGS) entry which is preliminary data.</text>
</comment>
<accession>A0ACA9QZM4</accession>
<dbReference type="EMBL" id="CAJVPT010064434">
    <property type="protein sequence ID" value="CAG8770294.1"/>
    <property type="molecule type" value="Genomic_DNA"/>
</dbReference>
<evidence type="ECO:0000313" key="1">
    <source>
        <dbReference type="EMBL" id="CAG8770294.1"/>
    </source>
</evidence>
<dbReference type="Proteomes" id="UP000789525">
    <property type="component" value="Unassembled WGS sequence"/>
</dbReference>
<feature type="non-terminal residue" evidence="1">
    <location>
        <position position="55"/>
    </location>
</feature>